<proteinExistence type="predicted"/>
<evidence type="ECO:0000313" key="1">
    <source>
        <dbReference type="EMBL" id="GAG24173.1"/>
    </source>
</evidence>
<dbReference type="EMBL" id="BARS01033281">
    <property type="protein sequence ID" value="GAG24173.1"/>
    <property type="molecule type" value="Genomic_DNA"/>
</dbReference>
<accession>X0WI40</accession>
<dbReference type="AlphaFoldDB" id="X0WI40"/>
<gene>
    <name evidence="1" type="ORF">S01H1_51567</name>
</gene>
<organism evidence="1">
    <name type="scientific">marine sediment metagenome</name>
    <dbReference type="NCBI Taxonomy" id="412755"/>
    <lineage>
        <taxon>unclassified sequences</taxon>
        <taxon>metagenomes</taxon>
        <taxon>ecological metagenomes</taxon>
    </lineage>
</organism>
<reference evidence="1" key="1">
    <citation type="journal article" date="2014" name="Front. Microbiol.">
        <title>High frequency of phylogenetically diverse reductive dehalogenase-homologous genes in deep subseafloor sedimentary metagenomes.</title>
        <authorList>
            <person name="Kawai M."/>
            <person name="Futagami T."/>
            <person name="Toyoda A."/>
            <person name="Takaki Y."/>
            <person name="Nishi S."/>
            <person name="Hori S."/>
            <person name="Arai W."/>
            <person name="Tsubouchi T."/>
            <person name="Morono Y."/>
            <person name="Uchiyama I."/>
            <person name="Ito T."/>
            <person name="Fujiyama A."/>
            <person name="Inagaki F."/>
            <person name="Takami H."/>
        </authorList>
    </citation>
    <scope>NUCLEOTIDE SEQUENCE</scope>
    <source>
        <strain evidence="1">Expedition CK06-06</strain>
    </source>
</reference>
<name>X0WI40_9ZZZZ</name>
<sequence>MKAYIIHKAEAWNNTSGSLLLLFKEFGYKIWLNPRQIENYNELNHFDNHHEQEIVVLPDIEEMIKIGIEQQKHELLKYKKRR</sequence>
<protein>
    <submittedName>
        <fullName evidence="1">Uncharacterized protein</fullName>
    </submittedName>
</protein>
<comment type="caution">
    <text evidence="1">The sequence shown here is derived from an EMBL/GenBank/DDBJ whole genome shotgun (WGS) entry which is preliminary data.</text>
</comment>